<dbReference type="EMBL" id="FMWO01000023">
    <property type="protein sequence ID" value="SCZ84456.1"/>
    <property type="molecule type" value="Genomic_DNA"/>
</dbReference>
<dbReference type="AlphaFoldDB" id="A0A1G5SBA8"/>
<protein>
    <recommendedName>
        <fullName evidence="3">GCN5-related N-acetyltransferase</fullName>
    </recommendedName>
</protein>
<organism evidence="1 2">
    <name type="scientific">Nitrosomonas mobilis</name>
    <dbReference type="NCBI Taxonomy" id="51642"/>
    <lineage>
        <taxon>Bacteria</taxon>
        <taxon>Pseudomonadati</taxon>
        <taxon>Pseudomonadota</taxon>
        <taxon>Betaproteobacteria</taxon>
        <taxon>Nitrosomonadales</taxon>
        <taxon>Nitrosomonadaceae</taxon>
        <taxon>Nitrosomonas</taxon>
    </lineage>
</organism>
<name>A0A1G5SBA8_9PROT</name>
<gene>
    <name evidence="1" type="ORF">NSMM_180003</name>
</gene>
<sequence length="59" mass="6644">MILFGDAVHKVRQLDIGVFALAVVVKDDDSEALYRHHGFMKLESRDGDNRTLVLPFADT</sequence>
<proteinExistence type="predicted"/>
<dbReference type="Proteomes" id="UP000198729">
    <property type="component" value="Unassembled WGS sequence"/>
</dbReference>
<evidence type="ECO:0000313" key="2">
    <source>
        <dbReference type="Proteomes" id="UP000198729"/>
    </source>
</evidence>
<dbReference type="RefSeq" id="WP_090283949.1">
    <property type="nucleotide sequence ID" value="NZ_FMWO01000023.1"/>
</dbReference>
<accession>A0A1G5SBA8</accession>
<evidence type="ECO:0008006" key="3">
    <source>
        <dbReference type="Google" id="ProtNLM"/>
    </source>
</evidence>
<keyword evidence="2" id="KW-1185">Reference proteome</keyword>
<reference evidence="1 2" key="1">
    <citation type="submission" date="2016-10" db="EMBL/GenBank/DDBJ databases">
        <authorList>
            <person name="de Groot N.N."/>
        </authorList>
    </citation>
    <scope>NUCLEOTIDE SEQUENCE [LARGE SCALE GENOMIC DNA]</scope>
    <source>
        <strain evidence="1">1</strain>
    </source>
</reference>
<evidence type="ECO:0000313" key="1">
    <source>
        <dbReference type="EMBL" id="SCZ84456.1"/>
    </source>
</evidence>